<reference evidence="2 3" key="1">
    <citation type="submission" date="2020-06" db="EMBL/GenBank/DDBJ databases">
        <title>Nonomuraea sp. SMC257, a novel actinomycete isolated from soil.</title>
        <authorList>
            <person name="Chanama M."/>
        </authorList>
    </citation>
    <scope>NUCLEOTIDE SEQUENCE [LARGE SCALE GENOMIC DNA]</scope>
    <source>
        <strain evidence="2 3">SMC257</strain>
    </source>
</reference>
<keyword evidence="3" id="KW-1185">Reference proteome</keyword>
<dbReference type="RefSeq" id="WP_175589055.1">
    <property type="nucleotide sequence ID" value="NZ_JABWGN010000003.1"/>
</dbReference>
<evidence type="ECO:0000313" key="2">
    <source>
        <dbReference type="EMBL" id="NUW31617.1"/>
    </source>
</evidence>
<evidence type="ECO:0000313" key="3">
    <source>
        <dbReference type="Proteomes" id="UP000586042"/>
    </source>
</evidence>
<name>A0A7Y6I4L9_9ACTN</name>
<dbReference type="Proteomes" id="UP000586042">
    <property type="component" value="Unassembled WGS sequence"/>
</dbReference>
<dbReference type="AlphaFoldDB" id="A0A7Y6I4L9"/>
<proteinExistence type="predicted"/>
<feature type="domain" description="DUF4180" evidence="1">
    <location>
        <begin position="4"/>
        <end position="111"/>
    </location>
</feature>
<sequence>MRDDVFLCDSGGTPLRDTSDLMDILGEAAWGGARWVALPVARLHDDFFSLRTGVAGEIAQKFANYRVGLAIVGDVSRHVVASTAFRDWVRESDRGRHIWFVRDLEELEARLADG</sequence>
<dbReference type="InterPro" id="IPR025438">
    <property type="entry name" value="DUF4180"/>
</dbReference>
<dbReference type="Pfam" id="PF13788">
    <property type="entry name" value="DUF4180"/>
    <property type="match status" value="1"/>
</dbReference>
<organism evidence="2 3">
    <name type="scientific">Nonomuraea montanisoli</name>
    <dbReference type="NCBI Taxonomy" id="2741721"/>
    <lineage>
        <taxon>Bacteria</taxon>
        <taxon>Bacillati</taxon>
        <taxon>Actinomycetota</taxon>
        <taxon>Actinomycetes</taxon>
        <taxon>Streptosporangiales</taxon>
        <taxon>Streptosporangiaceae</taxon>
        <taxon>Nonomuraea</taxon>
    </lineage>
</organism>
<accession>A0A7Y6I4L9</accession>
<evidence type="ECO:0000259" key="1">
    <source>
        <dbReference type="Pfam" id="PF13788"/>
    </source>
</evidence>
<protein>
    <submittedName>
        <fullName evidence="2">DUF4180 domain-containing protein</fullName>
    </submittedName>
</protein>
<gene>
    <name evidence="2" type="ORF">HTZ77_09280</name>
</gene>
<comment type="caution">
    <text evidence="2">The sequence shown here is derived from an EMBL/GenBank/DDBJ whole genome shotgun (WGS) entry which is preliminary data.</text>
</comment>
<dbReference type="EMBL" id="JABWGN010000003">
    <property type="protein sequence ID" value="NUW31617.1"/>
    <property type="molecule type" value="Genomic_DNA"/>
</dbReference>